<gene>
    <name evidence="1" type="ORF">MLD38_009764</name>
</gene>
<organism evidence="1 2">
    <name type="scientific">Melastoma candidum</name>
    <dbReference type="NCBI Taxonomy" id="119954"/>
    <lineage>
        <taxon>Eukaryota</taxon>
        <taxon>Viridiplantae</taxon>
        <taxon>Streptophyta</taxon>
        <taxon>Embryophyta</taxon>
        <taxon>Tracheophyta</taxon>
        <taxon>Spermatophyta</taxon>
        <taxon>Magnoliopsida</taxon>
        <taxon>eudicotyledons</taxon>
        <taxon>Gunneridae</taxon>
        <taxon>Pentapetalae</taxon>
        <taxon>rosids</taxon>
        <taxon>malvids</taxon>
        <taxon>Myrtales</taxon>
        <taxon>Melastomataceae</taxon>
        <taxon>Melastomatoideae</taxon>
        <taxon>Melastomateae</taxon>
        <taxon>Melastoma</taxon>
    </lineage>
</organism>
<dbReference type="Proteomes" id="UP001057402">
    <property type="component" value="Chromosome 3"/>
</dbReference>
<dbReference type="EMBL" id="CM042882">
    <property type="protein sequence ID" value="KAI4383987.1"/>
    <property type="molecule type" value="Genomic_DNA"/>
</dbReference>
<protein>
    <submittedName>
        <fullName evidence="1">Uncharacterized protein</fullName>
    </submittedName>
</protein>
<name>A0ACB9RZW3_9MYRT</name>
<evidence type="ECO:0000313" key="2">
    <source>
        <dbReference type="Proteomes" id="UP001057402"/>
    </source>
</evidence>
<reference evidence="2" key="1">
    <citation type="journal article" date="2023" name="Front. Plant Sci.">
        <title>Chromosomal-level genome assembly of Melastoma candidum provides insights into trichome evolution.</title>
        <authorList>
            <person name="Zhong Y."/>
            <person name="Wu W."/>
            <person name="Sun C."/>
            <person name="Zou P."/>
            <person name="Liu Y."/>
            <person name="Dai S."/>
            <person name="Zhou R."/>
        </authorList>
    </citation>
    <scope>NUCLEOTIDE SEQUENCE [LARGE SCALE GENOMIC DNA]</scope>
</reference>
<sequence>MAVCSQIPIFGNWENDIPYPLYLDNARNEISCVRINPSDPLENRDAFEEKDASQDDSDCEPKSIEDVIKISSSPEKARFPGEKQNGNGVSTNAITRSYSDRLRIEIYYQGASNNEEEKPFTGSQIDGLGRTRASMEYSKVWQLDQ</sequence>
<evidence type="ECO:0000313" key="1">
    <source>
        <dbReference type="EMBL" id="KAI4383987.1"/>
    </source>
</evidence>
<comment type="caution">
    <text evidence="1">The sequence shown here is derived from an EMBL/GenBank/DDBJ whole genome shotgun (WGS) entry which is preliminary data.</text>
</comment>
<accession>A0ACB9RZW3</accession>
<proteinExistence type="predicted"/>
<keyword evidence="2" id="KW-1185">Reference proteome</keyword>